<feature type="region of interest" description="Disordered" evidence="1">
    <location>
        <begin position="39"/>
        <end position="127"/>
    </location>
</feature>
<gene>
    <name evidence="2" type="ORF">B0T24DRAFT_664752</name>
</gene>
<proteinExistence type="predicted"/>
<accession>A0AAE0KEZ9</accession>
<name>A0AAE0KEZ9_9PEZI</name>
<comment type="caution">
    <text evidence="2">The sequence shown here is derived from an EMBL/GenBank/DDBJ whole genome shotgun (WGS) entry which is preliminary data.</text>
</comment>
<reference evidence="2" key="2">
    <citation type="submission" date="2023-06" db="EMBL/GenBank/DDBJ databases">
        <authorList>
            <consortium name="Lawrence Berkeley National Laboratory"/>
            <person name="Haridas S."/>
            <person name="Hensen N."/>
            <person name="Bonometti L."/>
            <person name="Westerberg I."/>
            <person name="Brannstrom I.O."/>
            <person name="Guillou S."/>
            <person name="Cros-Aarteil S."/>
            <person name="Calhoun S."/>
            <person name="Kuo A."/>
            <person name="Mondo S."/>
            <person name="Pangilinan J."/>
            <person name="Riley R."/>
            <person name="Labutti K."/>
            <person name="Andreopoulos B."/>
            <person name="Lipzen A."/>
            <person name="Chen C."/>
            <person name="Yanf M."/>
            <person name="Daum C."/>
            <person name="Ng V."/>
            <person name="Clum A."/>
            <person name="Steindorff A."/>
            <person name="Ohm R."/>
            <person name="Martin F."/>
            <person name="Silar P."/>
            <person name="Natvig D."/>
            <person name="Lalanne C."/>
            <person name="Gautier V."/>
            <person name="Ament-Velasquez S.L."/>
            <person name="Kruys A."/>
            <person name="Hutchinson M.I."/>
            <person name="Powell A.J."/>
            <person name="Barry K."/>
            <person name="Miller A.N."/>
            <person name="Grigoriev I.V."/>
            <person name="Debuchy R."/>
            <person name="Gladieux P."/>
            <person name="Thoren M.H."/>
            <person name="Johannesson H."/>
        </authorList>
    </citation>
    <scope>NUCLEOTIDE SEQUENCE</scope>
    <source>
        <strain evidence="2">CBS 958.72</strain>
    </source>
</reference>
<dbReference type="EMBL" id="JAULSN010000003">
    <property type="protein sequence ID" value="KAK3375578.1"/>
    <property type="molecule type" value="Genomic_DNA"/>
</dbReference>
<dbReference type="Proteomes" id="UP001287356">
    <property type="component" value="Unassembled WGS sequence"/>
</dbReference>
<keyword evidence="3" id="KW-1185">Reference proteome</keyword>
<organism evidence="2 3">
    <name type="scientific">Lasiosphaeria ovina</name>
    <dbReference type="NCBI Taxonomy" id="92902"/>
    <lineage>
        <taxon>Eukaryota</taxon>
        <taxon>Fungi</taxon>
        <taxon>Dikarya</taxon>
        <taxon>Ascomycota</taxon>
        <taxon>Pezizomycotina</taxon>
        <taxon>Sordariomycetes</taxon>
        <taxon>Sordariomycetidae</taxon>
        <taxon>Sordariales</taxon>
        <taxon>Lasiosphaeriaceae</taxon>
        <taxon>Lasiosphaeria</taxon>
    </lineage>
</organism>
<dbReference type="AlphaFoldDB" id="A0AAE0KEZ9"/>
<feature type="compositionally biased region" description="Low complexity" evidence="1">
    <location>
        <begin position="41"/>
        <end position="64"/>
    </location>
</feature>
<reference evidence="2" key="1">
    <citation type="journal article" date="2023" name="Mol. Phylogenet. Evol.">
        <title>Genome-scale phylogeny and comparative genomics of the fungal order Sordariales.</title>
        <authorList>
            <person name="Hensen N."/>
            <person name="Bonometti L."/>
            <person name="Westerberg I."/>
            <person name="Brannstrom I.O."/>
            <person name="Guillou S."/>
            <person name="Cros-Aarteil S."/>
            <person name="Calhoun S."/>
            <person name="Haridas S."/>
            <person name="Kuo A."/>
            <person name="Mondo S."/>
            <person name="Pangilinan J."/>
            <person name="Riley R."/>
            <person name="LaButti K."/>
            <person name="Andreopoulos B."/>
            <person name="Lipzen A."/>
            <person name="Chen C."/>
            <person name="Yan M."/>
            <person name="Daum C."/>
            <person name="Ng V."/>
            <person name="Clum A."/>
            <person name="Steindorff A."/>
            <person name="Ohm R.A."/>
            <person name="Martin F."/>
            <person name="Silar P."/>
            <person name="Natvig D.O."/>
            <person name="Lalanne C."/>
            <person name="Gautier V."/>
            <person name="Ament-Velasquez S.L."/>
            <person name="Kruys A."/>
            <person name="Hutchinson M.I."/>
            <person name="Powell A.J."/>
            <person name="Barry K."/>
            <person name="Miller A.N."/>
            <person name="Grigoriev I.V."/>
            <person name="Debuchy R."/>
            <person name="Gladieux P."/>
            <person name="Hiltunen Thoren M."/>
            <person name="Johannesson H."/>
        </authorList>
    </citation>
    <scope>NUCLEOTIDE SEQUENCE</scope>
    <source>
        <strain evidence="2">CBS 958.72</strain>
    </source>
</reference>
<evidence type="ECO:0000313" key="2">
    <source>
        <dbReference type="EMBL" id="KAK3375578.1"/>
    </source>
</evidence>
<evidence type="ECO:0000256" key="1">
    <source>
        <dbReference type="SAM" id="MobiDB-lite"/>
    </source>
</evidence>
<evidence type="ECO:0000313" key="3">
    <source>
        <dbReference type="Proteomes" id="UP001287356"/>
    </source>
</evidence>
<feature type="region of interest" description="Disordered" evidence="1">
    <location>
        <begin position="1"/>
        <end position="22"/>
    </location>
</feature>
<sequence>MSRNRREPRPYAGPNYSVSDSDATASDSWALVMAHPGDHVGGSTASNGRASSTRASSTRAMAVAHRGGHVNGSTASYTSAYNTRDTMSTRRENRVNGYTNPISPPNQQQEPAPASFSTPTTSSSDANDALYRATISRRLAMRQLIVNADATMKDDLEYEAKVYNALVDLATAWRDKFYRDVDKLIWANCRPGDEFRYENDLVPQYGKGLPRIITAEKGEDFNRAINKAVEIYMKDAKLKDS</sequence>
<feature type="compositionally biased region" description="Low complexity" evidence="1">
    <location>
        <begin position="111"/>
        <end position="126"/>
    </location>
</feature>
<feature type="compositionally biased region" description="Polar residues" evidence="1">
    <location>
        <begin position="71"/>
        <end position="86"/>
    </location>
</feature>
<feature type="compositionally biased region" description="Polar residues" evidence="1">
    <location>
        <begin position="96"/>
        <end position="110"/>
    </location>
</feature>
<protein>
    <submittedName>
        <fullName evidence="2">Uncharacterized protein</fullName>
    </submittedName>
</protein>